<dbReference type="CDD" id="cd00165">
    <property type="entry name" value="S4"/>
    <property type="match status" value="1"/>
</dbReference>
<dbReference type="Gene3D" id="3.30.2350.10">
    <property type="entry name" value="Pseudouridine synthase"/>
    <property type="match status" value="1"/>
</dbReference>
<evidence type="ECO:0000256" key="1">
    <source>
        <dbReference type="ARBA" id="ARBA00000073"/>
    </source>
</evidence>
<proteinExistence type="inferred from homology"/>
<feature type="domain" description="RNA-binding S4" evidence="7">
    <location>
        <begin position="13"/>
        <end position="73"/>
    </location>
</feature>
<dbReference type="InterPro" id="IPR050188">
    <property type="entry name" value="RluA_PseudoU_synthase"/>
</dbReference>
<dbReference type="SMART" id="SM00363">
    <property type="entry name" value="S4"/>
    <property type="match status" value="1"/>
</dbReference>
<dbReference type="AlphaFoldDB" id="E0RW92"/>
<dbReference type="Gene3D" id="3.10.290.10">
    <property type="entry name" value="RNA-binding S4 domain"/>
    <property type="match status" value="1"/>
</dbReference>
<dbReference type="PANTHER" id="PTHR21600:SF83">
    <property type="entry name" value="PSEUDOURIDYLATE SYNTHASE RPUSD4, MITOCHONDRIAL"/>
    <property type="match status" value="1"/>
</dbReference>
<dbReference type="InterPro" id="IPR006145">
    <property type="entry name" value="PsdUridine_synth_RsuA/RluA"/>
</dbReference>
<dbReference type="PROSITE" id="PS50889">
    <property type="entry name" value="S4"/>
    <property type="match status" value="1"/>
</dbReference>
<dbReference type="EMBL" id="CP001810">
    <property type="protein sequence ID" value="ADL34190.1"/>
    <property type="molecule type" value="Genomic_DNA"/>
</dbReference>
<dbReference type="CDD" id="cd02869">
    <property type="entry name" value="PseudoU_synth_RluA_like"/>
    <property type="match status" value="1"/>
</dbReference>
<protein>
    <recommendedName>
        <fullName evidence="4">RNA pseudouridylate synthase</fullName>
    </recommendedName>
    <alternativeName>
        <fullName evidence="5">RNA-uridine isomerase</fullName>
    </alternativeName>
</protein>
<evidence type="ECO:0000313" key="9">
    <source>
        <dbReference type="Proteomes" id="UP000001299"/>
    </source>
</evidence>
<evidence type="ECO:0000256" key="5">
    <source>
        <dbReference type="ARBA" id="ARBA00033164"/>
    </source>
</evidence>
<keyword evidence="9" id="KW-1185">Reference proteome</keyword>
<evidence type="ECO:0000256" key="6">
    <source>
        <dbReference type="PROSITE-ProRule" id="PRU00182"/>
    </source>
</evidence>
<dbReference type="PROSITE" id="PS01129">
    <property type="entry name" value="PSI_RLU"/>
    <property type="match status" value="1"/>
</dbReference>
<evidence type="ECO:0000256" key="4">
    <source>
        <dbReference type="ARBA" id="ARBA00031870"/>
    </source>
</evidence>
<dbReference type="InterPro" id="IPR036986">
    <property type="entry name" value="S4_RNA-bd_sf"/>
</dbReference>
<dbReference type="SUPFAM" id="SSF55120">
    <property type="entry name" value="Pseudouridine synthase"/>
    <property type="match status" value="1"/>
</dbReference>
<reference evidence="8 9" key="1">
    <citation type="journal article" date="2010" name="PLoS ONE">
        <title>The glycobiome of the rumen bacterium Butyrivibrio proteoclasticus B316(T) highlights adaptation to a polysaccharide-rich environment.</title>
        <authorList>
            <person name="Kelly W.J."/>
            <person name="Leahy S.C."/>
            <person name="Altermann E."/>
            <person name="Yeoman C.J."/>
            <person name="Dunne J.C."/>
            <person name="Kong Z."/>
            <person name="Pacheco D.M."/>
            <person name="Li D."/>
            <person name="Noel S.J."/>
            <person name="Moon C.D."/>
            <person name="Cookson A.L."/>
            <person name="Attwood G.T."/>
        </authorList>
    </citation>
    <scope>NUCLEOTIDE SEQUENCE [LARGE SCALE GENOMIC DNA]</scope>
    <source>
        <strain evidence="9">ATCC 51982 / DSM 14932 / B316</strain>
    </source>
</reference>
<dbReference type="GO" id="GO:0120159">
    <property type="term" value="F:rRNA pseudouridine synthase activity"/>
    <property type="evidence" value="ECO:0007669"/>
    <property type="project" value="UniProtKB-ARBA"/>
</dbReference>
<dbReference type="HOGENOM" id="CLU_016902_1_0_9"/>
<evidence type="ECO:0000313" key="8">
    <source>
        <dbReference type="EMBL" id="ADL34190.1"/>
    </source>
</evidence>
<name>E0RW92_BUTPB</name>
<dbReference type="GO" id="GO:0000455">
    <property type="term" value="P:enzyme-directed rRNA pseudouridine synthesis"/>
    <property type="evidence" value="ECO:0007669"/>
    <property type="project" value="UniProtKB-ARBA"/>
</dbReference>
<dbReference type="GO" id="GO:0003723">
    <property type="term" value="F:RNA binding"/>
    <property type="evidence" value="ECO:0007669"/>
    <property type="project" value="UniProtKB-KW"/>
</dbReference>
<dbReference type="InterPro" id="IPR002942">
    <property type="entry name" value="S4_RNA-bd"/>
</dbReference>
<organism evidence="8 9">
    <name type="scientific">Butyrivibrio proteoclasticus (strain ATCC 51982 / DSM 14932 / B316)</name>
    <name type="common">Clostridium proteoclasticum</name>
    <dbReference type="NCBI Taxonomy" id="515622"/>
    <lineage>
        <taxon>Bacteria</taxon>
        <taxon>Bacillati</taxon>
        <taxon>Bacillota</taxon>
        <taxon>Clostridia</taxon>
        <taxon>Lachnospirales</taxon>
        <taxon>Lachnospiraceae</taxon>
        <taxon>Butyrivibrio</taxon>
    </lineage>
</organism>
<keyword evidence="6" id="KW-0694">RNA-binding</keyword>
<evidence type="ECO:0000259" key="7">
    <source>
        <dbReference type="SMART" id="SM00363"/>
    </source>
</evidence>
<comment type="catalytic activity">
    <reaction evidence="1">
        <text>a uridine in RNA = a pseudouridine in RNA</text>
        <dbReference type="Rhea" id="RHEA:48348"/>
        <dbReference type="Rhea" id="RHEA-COMP:12068"/>
        <dbReference type="Rhea" id="RHEA-COMP:12069"/>
        <dbReference type="ChEBI" id="CHEBI:65314"/>
        <dbReference type="ChEBI" id="CHEBI:65315"/>
    </reaction>
</comment>
<gene>
    <name evidence="8" type="ordered locus">bpr_I1453</name>
</gene>
<dbReference type="STRING" id="515622.bpr_I1453"/>
<evidence type="ECO:0000256" key="2">
    <source>
        <dbReference type="ARBA" id="ARBA00010876"/>
    </source>
</evidence>
<dbReference type="RefSeq" id="WP_013280844.1">
    <property type="nucleotide sequence ID" value="NC_014387.1"/>
</dbReference>
<dbReference type="InterPro" id="IPR020103">
    <property type="entry name" value="PsdUridine_synth_cat_dom_sf"/>
</dbReference>
<keyword evidence="3 8" id="KW-0413">Isomerase</keyword>
<dbReference type="PANTHER" id="PTHR21600">
    <property type="entry name" value="MITOCHONDRIAL RNA PSEUDOURIDINE SYNTHASE"/>
    <property type="match status" value="1"/>
</dbReference>
<evidence type="ECO:0000256" key="3">
    <source>
        <dbReference type="ARBA" id="ARBA00023235"/>
    </source>
</evidence>
<comment type="similarity">
    <text evidence="2">Belongs to the pseudouridine synthase RluA family.</text>
</comment>
<accession>E0RW92</accession>
<dbReference type="Pfam" id="PF00849">
    <property type="entry name" value="PseudoU_synth_2"/>
    <property type="match status" value="1"/>
</dbReference>
<dbReference type="eggNOG" id="COG0564">
    <property type="taxonomic scope" value="Bacteria"/>
</dbReference>
<dbReference type="Proteomes" id="UP000001299">
    <property type="component" value="Chromosome 1"/>
</dbReference>
<dbReference type="KEGG" id="bpb:bpr_I1453"/>
<sequence length="341" mass="38657">MKEIVIGNNESDKRLDGFLKSYLPNASMGFIYKMLRKKNITLNGKKASGTEKLASNDVICIFFADETLEKFRGISTDSTQSGNNSNSRSDIQDYCKREISSYKKIGELKVIYENKHVIFVDKPAGLLSQKSKDTDDSLNDWLIGYMLTNNLITPSELETYKPSICNRLDRNTSGLVICAKSLLGARTMNNMLKDRTLHKYYRTIVTGQISESSELKGFLYKDEKKNKVFIKTSDPGDDRYSYIETEYKPVRYYYDLDMTLLEVKLITGKPHQIRAHLQSIGHPIIGDVKYGGSPVKGLKYQLLHSYRLVLPKDLNDVFCDIAGKEFIAELPDTFGSIIGKG</sequence>
<dbReference type="InterPro" id="IPR006224">
    <property type="entry name" value="PsdUridine_synth_RluA-like_CS"/>
</dbReference>